<dbReference type="STRING" id="3827.A0A1S3EGN9"/>
<protein>
    <submittedName>
        <fullName evidence="3 4">Ubiquitin carboxyl-terminal hydrolase 6-like</fullName>
    </submittedName>
</protein>
<evidence type="ECO:0000256" key="1">
    <source>
        <dbReference type="SAM" id="MobiDB-lite"/>
    </source>
</evidence>
<organism evidence="2 3">
    <name type="scientific">Cicer arietinum</name>
    <name type="common">Chickpea</name>
    <name type="synonym">Garbanzo</name>
    <dbReference type="NCBI Taxonomy" id="3827"/>
    <lineage>
        <taxon>Eukaryota</taxon>
        <taxon>Viridiplantae</taxon>
        <taxon>Streptophyta</taxon>
        <taxon>Embryophyta</taxon>
        <taxon>Tracheophyta</taxon>
        <taxon>Spermatophyta</taxon>
        <taxon>Magnoliopsida</taxon>
        <taxon>eudicotyledons</taxon>
        <taxon>Gunneridae</taxon>
        <taxon>Pentapetalae</taxon>
        <taxon>rosids</taxon>
        <taxon>fabids</taxon>
        <taxon>Fabales</taxon>
        <taxon>Fabaceae</taxon>
        <taxon>Papilionoideae</taxon>
        <taxon>50 kb inversion clade</taxon>
        <taxon>NPAAA clade</taxon>
        <taxon>Hologalegina</taxon>
        <taxon>IRL clade</taxon>
        <taxon>Cicereae</taxon>
        <taxon>Cicer</taxon>
    </lineage>
</organism>
<gene>
    <name evidence="3 4 5 6" type="primary">LOC101503707</name>
</gene>
<feature type="compositionally biased region" description="Basic and acidic residues" evidence="1">
    <location>
        <begin position="1"/>
        <end position="16"/>
    </location>
</feature>
<dbReference type="PaxDb" id="3827-XP_004513688.1"/>
<sequence length="135" mass="15733">MDRHTENDSNHTEINENWHGTLKTQNKLSHKLSRYSDAGRNNDVETCHKLTIAICHLFIKPYESAKHVTTQFWLVLPPQFNQLHNGVFMQQLLQYLVTFHFLTSTSEHIAIDTIFGIELSNRIYCQESNEESSNT</sequence>
<evidence type="ECO:0000313" key="3">
    <source>
        <dbReference type="RefSeq" id="XP_012575010.1"/>
    </source>
</evidence>
<name>A0A1S3EGN9_CICAR</name>
<dbReference type="GeneID" id="101503707"/>
<reference evidence="3 4" key="1">
    <citation type="submission" date="2025-04" db="UniProtKB">
        <authorList>
            <consortium name="RefSeq"/>
        </authorList>
    </citation>
    <scope>IDENTIFICATION</scope>
    <source>
        <tissue evidence="3 4">Etiolated seedlings</tissue>
    </source>
</reference>
<dbReference type="KEGG" id="cam:101503707"/>
<accession>A0A1S3EGN9</accession>
<dbReference type="RefSeq" id="XP_027186040.1">
    <property type="nucleotide sequence ID" value="XM_027330239.1"/>
</dbReference>
<evidence type="ECO:0000313" key="5">
    <source>
        <dbReference type="RefSeq" id="XP_027186039.1"/>
    </source>
</evidence>
<evidence type="ECO:0000313" key="4">
    <source>
        <dbReference type="RefSeq" id="XP_012575011.1"/>
    </source>
</evidence>
<dbReference type="RefSeq" id="XP_027186039.1">
    <property type="nucleotide sequence ID" value="XM_027330238.1"/>
</dbReference>
<dbReference type="RefSeq" id="XP_073220283.1">
    <property type="nucleotide sequence ID" value="XM_073364182.1"/>
</dbReference>
<keyword evidence="2" id="KW-1185">Reference proteome</keyword>
<proteinExistence type="predicted"/>
<dbReference type="RefSeq" id="XP_012575011.1">
    <property type="nucleotide sequence ID" value="XM_012719557.2"/>
</dbReference>
<dbReference type="RefSeq" id="XP_012575010.1">
    <property type="nucleotide sequence ID" value="XM_012719556.2"/>
</dbReference>
<feature type="region of interest" description="Disordered" evidence="1">
    <location>
        <begin position="1"/>
        <end position="20"/>
    </location>
</feature>
<dbReference type="AlphaFoldDB" id="A0A1S3EGN9"/>
<dbReference type="Proteomes" id="UP000087171">
    <property type="component" value="Unplaced"/>
</dbReference>
<evidence type="ECO:0000313" key="2">
    <source>
        <dbReference type="Proteomes" id="UP000087171"/>
    </source>
</evidence>
<evidence type="ECO:0000313" key="6">
    <source>
        <dbReference type="RefSeq" id="XP_027186040.1"/>
    </source>
</evidence>